<protein>
    <submittedName>
        <fullName evidence="1">Uncharacterized protein</fullName>
    </submittedName>
</protein>
<organism evidence="1">
    <name type="scientific">Oryza punctata</name>
    <name type="common">Red rice</name>
    <dbReference type="NCBI Taxonomy" id="4537"/>
    <lineage>
        <taxon>Eukaryota</taxon>
        <taxon>Viridiplantae</taxon>
        <taxon>Streptophyta</taxon>
        <taxon>Embryophyta</taxon>
        <taxon>Tracheophyta</taxon>
        <taxon>Spermatophyta</taxon>
        <taxon>Magnoliopsida</taxon>
        <taxon>Liliopsida</taxon>
        <taxon>Poales</taxon>
        <taxon>Poaceae</taxon>
        <taxon>BOP clade</taxon>
        <taxon>Oryzoideae</taxon>
        <taxon>Oryzeae</taxon>
        <taxon>Oryzinae</taxon>
        <taxon>Oryza</taxon>
    </lineage>
</organism>
<reference evidence="1" key="2">
    <citation type="submission" date="2018-05" db="EMBL/GenBank/DDBJ databases">
        <title>OpunRS2 (Oryza punctata Reference Sequence Version 2).</title>
        <authorList>
            <person name="Zhang J."/>
            <person name="Kudrna D."/>
            <person name="Lee S."/>
            <person name="Talag J."/>
            <person name="Welchert J."/>
            <person name="Wing R.A."/>
        </authorList>
    </citation>
    <scope>NUCLEOTIDE SEQUENCE [LARGE SCALE GENOMIC DNA]</scope>
</reference>
<evidence type="ECO:0000313" key="1">
    <source>
        <dbReference type="EnsemblPlants" id="OPUNC03G20450.1"/>
    </source>
</evidence>
<dbReference type="Proteomes" id="UP000026962">
    <property type="component" value="Chromosome 3"/>
</dbReference>
<accession>A0A0E0KF44</accession>
<dbReference type="HOGENOM" id="CLU_2709072_0_0_1"/>
<proteinExistence type="predicted"/>
<dbReference type="EnsemblPlants" id="OPUNC03G20450.1">
    <property type="protein sequence ID" value="OPUNC03G20450.1"/>
    <property type="gene ID" value="OPUNC03G20450"/>
</dbReference>
<keyword evidence="2" id="KW-1185">Reference proteome</keyword>
<dbReference type="Gramene" id="OPUNC03G20450.1">
    <property type="protein sequence ID" value="OPUNC03G20450.1"/>
    <property type="gene ID" value="OPUNC03G20450"/>
</dbReference>
<sequence>MAAPNAAAAEEDEEEAMADRLAELRTQLAMVLSDTEAARATLDEAAGLLREEIHATDVLLARAFSVDRHHPTR</sequence>
<dbReference type="AlphaFoldDB" id="A0A0E0KF44"/>
<reference evidence="1" key="1">
    <citation type="submission" date="2015-04" db="UniProtKB">
        <authorList>
            <consortium name="EnsemblPlants"/>
        </authorList>
    </citation>
    <scope>IDENTIFICATION</scope>
</reference>
<evidence type="ECO:0000313" key="2">
    <source>
        <dbReference type="Proteomes" id="UP000026962"/>
    </source>
</evidence>
<name>A0A0E0KF44_ORYPU</name>